<dbReference type="EMBL" id="BFAV01000125">
    <property type="protein sequence ID" value="GBF34028.1"/>
    <property type="molecule type" value="Genomic_DNA"/>
</dbReference>
<comment type="caution">
    <text evidence="2">The sequence shown here is derived from an EMBL/GenBank/DDBJ whole genome shotgun (WGS) entry which is preliminary data.</text>
</comment>
<keyword evidence="1" id="KW-1133">Transmembrane helix</keyword>
<reference evidence="3" key="1">
    <citation type="submission" date="2018-02" db="EMBL/GenBank/DDBJ databases">
        <title>Genome sequence of Desulfocucumis palustris strain NAW-5.</title>
        <authorList>
            <person name="Watanabe M."/>
            <person name="Kojima H."/>
            <person name="Fukui M."/>
        </authorList>
    </citation>
    <scope>NUCLEOTIDE SEQUENCE [LARGE SCALE GENOMIC DNA]</scope>
    <source>
        <strain evidence="3">NAW-5</strain>
    </source>
</reference>
<keyword evidence="3" id="KW-1185">Reference proteome</keyword>
<dbReference type="RefSeq" id="WP_165792106.1">
    <property type="nucleotide sequence ID" value="NZ_BFAV01000125.1"/>
</dbReference>
<gene>
    <name evidence="2" type="ORF">DCCM_3139</name>
</gene>
<protein>
    <submittedName>
        <fullName evidence="2">Uncharacterized protein</fullName>
    </submittedName>
</protein>
<accession>A0A2L2XCQ7</accession>
<organism evidence="2 3">
    <name type="scientific">Desulfocucumis palustris</name>
    <dbReference type="NCBI Taxonomy" id="1898651"/>
    <lineage>
        <taxon>Bacteria</taxon>
        <taxon>Bacillati</taxon>
        <taxon>Bacillota</taxon>
        <taxon>Clostridia</taxon>
        <taxon>Eubacteriales</taxon>
        <taxon>Desulfocucumaceae</taxon>
        <taxon>Desulfocucumis</taxon>
    </lineage>
</organism>
<name>A0A2L2XCQ7_9FIRM</name>
<proteinExistence type="predicted"/>
<evidence type="ECO:0000256" key="1">
    <source>
        <dbReference type="SAM" id="Phobius"/>
    </source>
</evidence>
<evidence type="ECO:0000313" key="2">
    <source>
        <dbReference type="EMBL" id="GBF34028.1"/>
    </source>
</evidence>
<keyword evidence="1" id="KW-0812">Transmembrane</keyword>
<dbReference type="Proteomes" id="UP000239549">
    <property type="component" value="Unassembled WGS sequence"/>
</dbReference>
<evidence type="ECO:0000313" key="3">
    <source>
        <dbReference type="Proteomes" id="UP000239549"/>
    </source>
</evidence>
<keyword evidence="1" id="KW-0472">Membrane</keyword>
<sequence length="46" mass="4638">MGLGTGILLSLGFALLAAIVGMLISGTAKDITLACSPVENKESSHH</sequence>
<dbReference type="AlphaFoldDB" id="A0A2L2XCQ7"/>
<feature type="transmembrane region" description="Helical" evidence="1">
    <location>
        <begin position="6"/>
        <end position="24"/>
    </location>
</feature>